<evidence type="ECO:0000256" key="6">
    <source>
        <dbReference type="ARBA" id="ARBA00049157"/>
    </source>
</evidence>
<dbReference type="Gene3D" id="3.20.20.70">
    <property type="entry name" value="Aldolase class I"/>
    <property type="match status" value="1"/>
</dbReference>
<dbReference type="PANTHER" id="PTHR43375">
    <property type="entry name" value="OROTIDINE 5'-PHOSPHATE DECARBOXYLASE"/>
    <property type="match status" value="1"/>
</dbReference>
<evidence type="ECO:0000256" key="7">
    <source>
        <dbReference type="HAMAP-Rule" id="MF_01215"/>
    </source>
</evidence>
<dbReference type="GO" id="GO:0006207">
    <property type="term" value="P:'de novo' pyrimidine nucleobase biosynthetic process"/>
    <property type="evidence" value="ECO:0007669"/>
    <property type="project" value="InterPro"/>
</dbReference>
<comment type="similarity">
    <text evidence="2 7">Belongs to the OMP decarboxylase family. Type 2 subfamily.</text>
</comment>
<dbReference type="PANTHER" id="PTHR43375:SF1">
    <property type="entry name" value="OROTIDINE 5'-PHOSPHATE DECARBOXYLASE"/>
    <property type="match status" value="1"/>
</dbReference>
<dbReference type="AlphaFoldDB" id="A0A1V5SL40"/>
<dbReference type="SUPFAM" id="SSF51366">
    <property type="entry name" value="Ribulose-phoshate binding barrel"/>
    <property type="match status" value="1"/>
</dbReference>
<evidence type="ECO:0000256" key="1">
    <source>
        <dbReference type="ARBA" id="ARBA00004861"/>
    </source>
</evidence>
<protein>
    <recommendedName>
        <fullName evidence="7">Orotidine 5'-phosphate decarboxylase</fullName>
        <ecNumber evidence="7">4.1.1.23</ecNumber>
    </recommendedName>
    <alternativeName>
        <fullName evidence="7">OMP decarboxylase</fullName>
        <shortName evidence="7">OMPDCase</shortName>
        <shortName evidence="7">OMPdecase</shortName>
    </alternativeName>
</protein>
<dbReference type="GO" id="GO:0004590">
    <property type="term" value="F:orotidine-5'-phosphate decarboxylase activity"/>
    <property type="evidence" value="ECO:0007669"/>
    <property type="project" value="UniProtKB-UniRule"/>
</dbReference>
<evidence type="ECO:0000256" key="2">
    <source>
        <dbReference type="ARBA" id="ARBA00008847"/>
    </source>
</evidence>
<dbReference type="Pfam" id="PF00215">
    <property type="entry name" value="OMPdecase"/>
    <property type="match status" value="1"/>
</dbReference>
<dbReference type="CDD" id="cd04725">
    <property type="entry name" value="OMP_decarboxylase_like"/>
    <property type="match status" value="1"/>
</dbReference>
<dbReference type="InterPro" id="IPR011995">
    <property type="entry name" value="OMPdecase_type-2"/>
</dbReference>
<comment type="caution">
    <text evidence="9">The sequence shown here is derived from an EMBL/GenBank/DDBJ whole genome shotgun (WGS) entry which is preliminary data.</text>
</comment>
<evidence type="ECO:0000256" key="3">
    <source>
        <dbReference type="ARBA" id="ARBA00022793"/>
    </source>
</evidence>
<comment type="catalytic activity">
    <reaction evidence="6 7">
        <text>orotidine 5'-phosphate + H(+) = UMP + CO2</text>
        <dbReference type="Rhea" id="RHEA:11596"/>
        <dbReference type="ChEBI" id="CHEBI:15378"/>
        <dbReference type="ChEBI" id="CHEBI:16526"/>
        <dbReference type="ChEBI" id="CHEBI:57538"/>
        <dbReference type="ChEBI" id="CHEBI:57865"/>
        <dbReference type="EC" id="4.1.1.23"/>
    </reaction>
</comment>
<organism evidence="9">
    <name type="scientific">Candidatus Atribacter allofermentans</name>
    <dbReference type="NCBI Taxonomy" id="1852833"/>
    <lineage>
        <taxon>Bacteria</taxon>
        <taxon>Pseudomonadati</taxon>
        <taxon>Atribacterota</taxon>
        <taxon>Atribacteria</taxon>
        <taxon>Atribacterales</taxon>
        <taxon>Atribacteraceae</taxon>
        <taxon>Atribacter</taxon>
    </lineage>
</organism>
<dbReference type="Proteomes" id="UP000485569">
    <property type="component" value="Unassembled WGS sequence"/>
</dbReference>
<dbReference type="GO" id="GO:0044205">
    <property type="term" value="P:'de novo' UMP biosynthetic process"/>
    <property type="evidence" value="ECO:0007669"/>
    <property type="project" value="UniProtKB-UniRule"/>
</dbReference>
<proteinExistence type="inferred from homology"/>
<comment type="pathway">
    <text evidence="1 7">Pyrimidine metabolism; UMP biosynthesis via de novo pathway; UMP from orotate: step 2/2.</text>
</comment>
<sequence length="307" mass="34151">MNFADRISRCIQEFGPLVVGLDPHIEYLPRFILEQEFKEKGKTWEALARAVTLTNQKILDALHDAVGMIKIQMAFYEMLGIPGMLALKSTIEYAQNLGYIVILDGKRNDISSTALAYAQGYLSSVSFPGGQLESFWKVDALTINPYLGEDGLIPFIGEADKADRGIFVLCRTSNKSAPTLQDVDGPDKVYIKVAKMVETLGEKMIGESGFSSIGIVVGATYPDDLKYLRTNFPSLLFLIPGVGTQKGDIKSLANAFRDDGLGAIINVSRNVIFAYREDLNNVSGEGFEKKAREKAVYYQERFWEFIR</sequence>
<dbReference type="InterPro" id="IPR013785">
    <property type="entry name" value="Aldolase_TIM"/>
</dbReference>
<feature type="active site" description="Proton donor" evidence="7">
    <location>
        <position position="106"/>
    </location>
</feature>
<dbReference type="EMBL" id="MWBQ01000170">
    <property type="protein sequence ID" value="OQA55197.1"/>
    <property type="molecule type" value="Genomic_DNA"/>
</dbReference>
<name>A0A1V5SL40_9BACT</name>
<feature type="domain" description="Orotidine 5'-phosphate decarboxylase" evidence="8">
    <location>
        <begin position="16"/>
        <end position="282"/>
    </location>
</feature>
<evidence type="ECO:0000256" key="5">
    <source>
        <dbReference type="ARBA" id="ARBA00023239"/>
    </source>
</evidence>
<reference evidence="9" key="1">
    <citation type="submission" date="2017-02" db="EMBL/GenBank/DDBJ databases">
        <title>Delving into the versatile metabolic prowess of the omnipresent phylum Bacteroidetes.</title>
        <authorList>
            <person name="Nobu M.K."/>
            <person name="Mei R."/>
            <person name="Narihiro T."/>
            <person name="Kuroda K."/>
            <person name="Liu W.-T."/>
        </authorList>
    </citation>
    <scope>NUCLEOTIDE SEQUENCE</scope>
    <source>
        <strain evidence="9">ADurb.Bin276</strain>
    </source>
</reference>
<dbReference type="UniPathway" id="UPA00070">
    <property type="reaction ID" value="UER00120"/>
</dbReference>
<keyword evidence="5 7" id="KW-0456">Lyase</keyword>
<dbReference type="InterPro" id="IPR011060">
    <property type="entry name" value="RibuloseP-bd_barrel"/>
</dbReference>
<evidence type="ECO:0000259" key="8">
    <source>
        <dbReference type="SMART" id="SM00934"/>
    </source>
</evidence>
<accession>A0A1V5SL40</accession>
<evidence type="ECO:0000256" key="4">
    <source>
        <dbReference type="ARBA" id="ARBA00022975"/>
    </source>
</evidence>
<dbReference type="HAMAP" id="MF_01215">
    <property type="entry name" value="OMPdecase_type2"/>
    <property type="match status" value="1"/>
</dbReference>
<gene>
    <name evidence="7" type="primary">pyrF</name>
    <name evidence="9" type="ORF">BWY41_01727</name>
</gene>
<dbReference type="EC" id="4.1.1.23" evidence="7"/>
<keyword evidence="3 7" id="KW-0210">Decarboxylase</keyword>
<dbReference type="InterPro" id="IPR001754">
    <property type="entry name" value="OMPdeCOase_dom"/>
</dbReference>
<dbReference type="NCBIfam" id="TIGR02127">
    <property type="entry name" value="pyrF_sub2"/>
    <property type="match status" value="1"/>
</dbReference>
<keyword evidence="4 7" id="KW-0665">Pyrimidine biosynthesis</keyword>
<dbReference type="SMART" id="SM00934">
    <property type="entry name" value="OMPdecase"/>
    <property type="match status" value="1"/>
</dbReference>
<evidence type="ECO:0000313" key="9">
    <source>
        <dbReference type="EMBL" id="OQA55197.1"/>
    </source>
</evidence>